<dbReference type="Pfam" id="PF03466">
    <property type="entry name" value="LysR_substrate"/>
    <property type="match status" value="1"/>
</dbReference>
<dbReference type="InterPro" id="IPR005119">
    <property type="entry name" value="LysR_subst-bd"/>
</dbReference>
<dbReference type="SUPFAM" id="SSF53850">
    <property type="entry name" value="Periplasmic binding protein-like II"/>
    <property type="match status" value="1"/>
</dbReference>
<dbReference type="AlphaFoldDB" id="A0A2W5QQC2"/>
<evidence type="ECO:0000256" key="2">
    <source>
        <dbReference type="ARBA" id="ARBA00023015"/>
    </source>
</evidence>
<keyword evidence="2" id="KW-0805">Transcription regulation</keyword>
<dbReference type="PROSITE" id="PS50931">
    <property type="entry name" value="HTH_LYSR"/>
    <property type="match status" value="1"/>
</dbReference>
<evidence type="ECO:0000256" key="4">
    <source>
        <dbReference type="ARBA" id="ARBA00023163"/>
    </source>
</evidence>
<comment type="caution">
    <text evidence="6">The sequence shown here is derived from an EMBL/GenBank/DDBJ whole genome shotgun (WGS) entry which is preliminary data.</text>
</comment>
<dbReference type="InterPro" id="IPR036388">
    <property type="entry name" value="WH-like_DNA-bd_sf"/>
</dbReference>
<name>A0A2W5QQC2_9SPHN</name>
<protein>
    <submittedName>
        <fullName evidence="6">LysR family transcriptional regulator</fullName>
    </submittedName>
</protein>
<dbReference type="GO" id="GO:0043565">
    <property type="term" value="F:sequence-specific DNA binding"/>
    <property type="evidence" value="ECO:0007669"/>
    <property type="project" value="TreeGrafter"/>
</dbReference>
<keyword evidence="4" id="KW-0804">Transcription</keyword>
<dbReference type="CDD" id="cd08422">
    <property type="entry name" value="PBP2_CrgA_like"/>
    <property type="match status" value="1"/>
</dbReference>
<dbReference type="GO" id="GO:0003700">
    <property type="term" value="F:DNA-binding transcription factor activity"/>
    <property type="evidence" value="ECO:0007669"/>
    <property type="project" value="InterPro"/>
</dbReference>
<evidence type="ECO:0000259" key="5">
    <source>
        <dbReference type="PROSITE" id="PS50931"/>
    </source>
</evidence>
<dbReference type="SUPFAM" id="SSF46785">
    <property type="entry name" value="Winged helix' DNA-binding domain"/>
    <property type="match status" value="1"/>
</dbReference>
<dbReference type="Proteomes" id="UP000249229">
    <property type="component" value="Unassembled WGS sequence"/>
</dbReference>
<dbReference type="GO" id="GO:0006351">
    <property type="term" value="P:DNA-templated transcription"/>
    <property type="evidence" value="ECO:0007669"/>
    <property type="project" value="TreeGrafter"/>
</dbReference>
<organism evidence="6 7">
    <name type="scientific">Sphingomonas taxi</name>
    <dbReference type="NCBI Taxonomy" id="1549858"/>
    <lineage>
        <taxon>Bacteria</taxon>
        <taxon>Pseudomonadati</taxon>
        <taxon>Pseudomonadota</taxon>
        <taxon>Alphaproteobacteria</taxon>
        <taxon>Sphingomonadales</taxon>
        <taxon>Sphingomonadaceae</taxon>
        <taxon>Sphingomonas</taxon>
    </lineage>
</organism>
<comment type="similarity">
    <text evidence="1">Belongs to the LysR transcriptional regulatory family.</text>
</comment>
<sequence length="302" mass="32895">MADRLTGMEVFVRAIRLGGLSAAARAMGMSPTMAARHLDQLEARLGTTLVHRTTRRLALTDAGTAYLERAERILADVAEADADASAQARNVEGLLRVSAPATFGVMHVADLAAEFHRLHPGVTIELGLDDRYVDLLEERWDMAIRIGRPADSSLVARRLAPMRLAICASPAYLAERGTPTTIADLRDHDCLGYTLVTSPGAFVWGFGRDGSQQLPVRGSLHANNGEALIRAALAGQGLVYGPRFIAEQALDRGDLIEVRLDADYMDLGAVHAMTHSRRRLSAKIRAWLGFLADRIPRRAQGW</sequence>
<dbReference type="EMBL" id="QFQI01000006">
    <property type="protein sequence ID" value="PZQ60117.1"/>
    <property type="molecule type" value="Genomic_DNA"/>
</dbReference>
<dbReference type="InterPro" id="IPR036390">
    <property type="entry name" value="WH_DNA-bd_sf"/>
</dbReference>
<evidence type="ECO:0000256" key="3">
    <source>
        <dbReference type="ARBA" id="ARBA00023125"/>
    </source>
</evidence>
<evidence type="ECO:0000313" key="7">
    <source>
        <dbReference type="Proteomes" id="UP000249229"/>
    </source>
</evidence>
<dbReference type="InterPro" id="IPR058163">
    <property type="entry name" value="LysR-type_TF_proteobact-type"/>
</dbReference>
<feature type="domain" description="HTH lysR-type" evidence="5">
    <location>
        <begin position="3"/>
        <end position="60"/>
    </location>
</feature>
<dbReference type="PANTHER" id="PTHR30537">
    <property type="entry name" value="HTH-TYPE TRANSCRIPTIONAL REGULATOR"/>
    <property type="match status" value="1"/>
</dbReference>
<evidence type="ECO:0000256" key="1">
    <source>
        <dbReference type="ARBA" id="ARBA00009437"/>
    </source>
</evidence>
<dbReference type="Gene3D" id="3.40.190.290">
    <property type="match status" value="1"/>
</dbReference>
<keyword evidence="3" id="KW-0238">DNA-binding</keyword>
<dbReference type="PANTHER" id="PTHR30537:SF5">
    <property type="entry name" value="HTH-TYPE TRANSCRIPTIONAL ACTIVATOR TTDR-RELATED"/>
    <property type="match status" value="1"/>
</dbReference>
<reference evidence="6 7" key="1">
    <citation type="submission" date="2017-08" db="EMBL/GenBank/DDBJ databases">
        <title>Infants hospitalized years apart are colonized by the same room-sourced microbial strains.</title>
        <authorList>
            <person name="Brooks B."/>
            <person name="Olm M.R."/>
            <person name="Firek B.A."/>
            <person name="Baker R."/>
            <person name="Thomas B.C."/>
            <person name="Morowitz M.J."/>
            <person name="Banfield J.F."/>
        </authorList>
    </citation>
    <scope>NUCLEOTIDE SEQUENCE [LARGE SCALE GENOMIC DNA]</scope>
    <source>
        <strain evidence="6">S2_005_001_R1_22</strain>
    </source>
</reference>
<dbReference type="FunFam" id="1.10.10.10:FF:000001">
    <property type="entry name" value="LysR family transcriptional regulator"/>
    <property type="match status" value="1"/>
</dbReference>
<evidence type="ECO:0000313" key="6">
    <source>
        <dbReference type="EMBL" id="PZQ60117.1"/>
    </source>
</evidence>
<accession>A0A2W5QQC2</accession>
<dbReference type="Gene3D" id="1.10.10.10">
    <property type="entry name" value="Winged helix-like DNA-binding domain superfamily/Winged helix DNA-binding domain"/>
    <property type="match status" value="1"/>
</dbReference>
<dbReference type="Pfam" id="PF00126">
    <property type="entry name" value="HTH_1"/>
    <property type="match status" value="1"/>
</dbReference>
<proteinExistence type="inferred from homology"/>
<gene>
    <name evidence="6" type="ORF">DI544_09695</name>
</gene>
<dbReference type="InterPro" id="IPR000847">
    <property type="entry name" value="LysR_HTH_N"/>
</dbReference>